<dbReference type="Gene3D" id="1.20.120.20">
    <property type="entry name" value="Apolipoprotein"/>
    <property type="match status" value="2"/>
</dbReference>
<evidence type="ECO:0000313" key="4">
    <source>
        <dbReference type="Proteomes" id="UP000094472"/>
    </source>
</evidence>
<dbReference type="EMBL" id="LPWF01000006">
    <property type="protein sequence ID" value="ODS01488.1"/>
    <property type="molecule type" value="Genomic_DNA"/>
</dbReference>
<dbReference type="AlphaFoldDB" id="A0A1E3W6N1"/>
<accession>A0A1E3W6N1</accession>
<reference evidence="3 4" key="1">
    <citation type="journal article" date="2016" name="Environ. Microbiol.">
        <title>New Methyloceanibacter diversity from North Sea sediments includes methanotroph containing solely the soluble methane monooxygenase.</title>
        <authorList>
            <person name="Vekeman B."/>
            <person name="Kerckhof F.M."/>
            <person name="Cremers G."/>
            <person name="de Vos P."/>
            <person name="Vandamme P."/>
            <person name="Boon N."/>
            <person name="Op den Camp H.J."/>
            <person name="Heylen K."/>
        </authorList>
    </citation>
    <scope>NUCLEOTIDE SEQUENCE [LARGE SCALE GENOMIC DNA]</scope>
    <source>
        <strain evidence="3 4">R-67175</strain>
    </source>
</reference>
<feature type="compositionally biased region" description="Basic and acidic residues" evidence="2">
    <location>
        <begin position="451"/>
        <end position="463"/>
    </location>
</feature>
<dbReference type="Proteomes" id="UP000094472">
    <property type="component" value="Unassembled WGS sequence"/>
</dbReference>
<keyword evidence="1" id="KW-0175">Coiled coil</keyword>
<gene>
    <name evidence="3" type="ORF">AUC69_06440</name>
</gene>
<keyword evidence="4" id="KW-1185">Reference proteome</keyword>
<evidence type="ECO:0000313" key="3">
    <source>
        <dbReference type="EMBL" id="ODS01488.1"/>
    </source>
</evidence>
<evidence type="ECO:0000256" key="2">
    <source>
        <dbReference type="SAM" id="MobiDB-lite"/>
    </source>
</evidence>
<comment type="caution">
    <text evidence="3">The sequence shown here is derived from an EMBL/GenBank/DDBJ whole genome shotgun (WGS) entry which is preliminary data.</text>
</comment>
<dbReference type="STRING" id="1774969.AUC69_06440"/>
<organism evidence="3 4">
    <name type="scientific">Methyloceanibacter superfactus</name>
    <dbReference type="NCBI Taxonomy" id="1774969"/>
    <lineage>
        <taxon>Bacteria</taxon>
        <taxon>Pseudomonadati</taxon>
        <taxon>Pseudomonadota</taxon>
        <taxon>Alphaproteobacteria</taxon>
        <taxon>Hyphomicrobiales</taxon>
        <taxon>Hyphomicrobiaceae</taxon>
        <taxon>Methyloceanibacter</taxon>
    </lineage>
</organism>
<name>A0A1E3W6N1_9HYPH</name>
<feature type="compositionally biased region" description="Low complexity" evidence="2">
    <location>
        <begin position="465"/>
        <end position="479"/>
    </location>
</feature>
<evidence type="ECO:0000256" key="1">
    <source>
        <dbReference type="SAM" id="Coils"/>
    </source>
</evidence>
<dbReference type="SUPFAM" id="SSF58113">
    <property type="entry name" value="Apolipoprotein A-I"/>
    <property type="match status" value="1"/>
</dbReference>
<sequence>MAEGAASLDKTLTERTNALTNVVAESAVTLDKTLTERTDALTNVVAESAVTLDKTLSERTDAFTNVVAEGAIAFEKTLTERTEALATTIDERANAVDKTLADRTAQFTSAVNQGAIALDRTLAERADSFTKSLLEKVKGLETAITQQTAALDQTMGERTQLVITSLAERLKSIDTTFGQRTAETDKMLGEHTRVAEETFGKQTAQLNEVLANNSQMMQQTAEQVGAQSKEAVDILTSQTGNLREVSRGLLEQIHGLTQRFENQGQAILTAAKALDSSNAKIDSILEGRHQSIIGLLHTVNTKAKELDGMMGNYAGIVEGALTQAESRAKQVTTALGRDTASQAQQALAQIEKLREEAQAHTARAVTDLKGSFETVITQIGKQLEQMRGQFDHTSRGMREAARQTATDLDSLRQEMQKRMDTLPEQTAQATAAIRKALTDQFREIEALHPDPVAGERFRRDHGQRSRSLPPVAAAPAAAEAPGLRAAGRWPFRRRLRPAAAAAVRCARTSGVRPA</sequence>
<feature type="region of interest" description="Disordered" evidence="2">
    <location>
        <begin position="451"/>
        <end position="479"/>
    </location>
</feature>
<proteinExistence type="predicted"/>
<protein>
    <submittedName>
        <fullName evidence="3">Uncharacterized protein</fullName>
    </submittedName>
</protein>
<feature type="coiled-coil region" evidence="1">
    <location>
        <begin position="336"/>
        <end position="363"/>
    </location>
</feature>